<gene>
    <name evidence="6" type="ORF">COV53_03140</name>
</gene>
<evidence type="ECO:0000259" key="5">
    <source>
        <dbReference type="Pfam" id="PF03717"/>
    </source>
</evidence>
<reference evidence="6 7" key="1">
    <citation type="submission" date="2017-09" db="EMBL/GenBank/DDBJ databases">
        <title>Depth-based differentiation of microbial function through sediment-hosted aquifers and enrichment of novel symbionts in the deep terrestrial subsurface.</title>
        <authorList>
            <person name="Probst A.J."/>
            <person name="Ladd B."/>
            <person name="Jarett J.K."/>
            <person name="Geller-Mcgrath D.E."/>
            <person name="Sieber C.M."/>
            <person name="Emerson J.B."/>
            <person name="Anantharaman K."/>
            <person name="Thomas B.C."/>
            <person name="Malmstrom R."/>
            <person name="Stieglmeier M."/>
            <person name="Klingl A."/>
            <person name="Woyke T."/>
            <person name="Ryan C.M."/>
            <person name="Banfield J.F."/>
        </authorList>
    </citation>
    <scope>NUCLEOTIDE SEQUENCE [LARGE SCALE GENOMIC DNA]</scope>
    <source>
        <strain evidence="6">CG11_big_fil_rev_8_21_14_0_20_37_11</strain>
    </source>
</reference>
<proteinExistence type="predicted"/>
<dbReference type="InterPro" id="IPR005311">
    <property type="entry name" value="PBP_dimer"/>
</dbReference>
<evidence type="ECO:0000259" key="4">
    <source>
        <dbReference type="Pfam" id="PF00905"/>
    </source>
</evidence>
<dbReference type="InterPro" id="IPR012338">
    <property type="entry name" value="Beta-lactam/transpept-like"/>
</dbReference>
<dbReference type="Gene3D" id="3.30.450.330">
    <property type="match status" value="1"/>
</dbReference>
<dbReference type="AlphaFoldDB" id="A0A2H0NHP0"/>
<dbReference type="SUPFAM" id="SSF56601">
    <property type="entry name" value="beta-lactamase/transpeptidase-like"/>
    <property type="match status" value="1"/>
</dbReference>
<comment type="caution">
    <text evidence="6">The sequence shown here is derived from an EMBL/GenBank/DDBJ whole genome shotgun (WGS) entry which is preliminary data.</text>
</comment>
<keyword evidence="3" id="KW-1133">Transmembrane helix</keyword>
<dbReference type="Pfam" id="PF03717">
    <property type="entry name" value="PBP_dimer"/>
    <property type="match status" value="1"/>
</dbReference>
<dbReference type="InterPro" id="IPR050515">
    <property type="entry name" value="Beta-lactam/transpept"/>
</dbReference>
<dbReference type="Gene3D" id="3.90.1310.10">
    <property type="entry name" value="Penicillin-binding protein 2a (Domain 2)"/>
    <property type="match status" value="1"/>
</dbReference>
<keyword evidence="2 3" id="KW-0472">Membrane</keyword>
<keyword evidence="3" id="KW-0812">Transmembrane</keyword>
<organism evidence="6 7">
    <name type="scientific">Candidatus Gottesmanbacteria bacterium CG11_big_fil_rev_8_21_14_0_20_37_11</name>
    <dbReference type="NCBI Taxonomy" id="1974575"/>
    <lineage>
        <taxon>Bacteria</taxon>
        <taxon>Candidatus Gottesmaniibacteriota</taxon>
    </lineage>
</organism>
<feature type="transmembrane region" description="Helical" evidence="3">
    <location>
        <begin position="7"/>
        <end position="26"/>
    </location>
</feature>
<dbReference type="InterPro" id="IPR001460">
    <property type="entry name" value="PCN-bd_Tpept"/>
</dbReference>
<dbReference type="SUPFAM" id="SSF56519">
    <property type="entry name" value="Penicillin binding protein dimerisation domain"/>
    <property type="match status" value="1"/>
</dbReference>
<evidence type="ECO:0000256" key="2">
    <source>
        <dbReference type="ARBA" id="ARBA00023136"/>
    </source>
</evidence>
<comment type="subcellular location">
    <subcellularLocation>
        <location evidence="1">Membrane</location>
    </subcellularLocation>
</comment>
<dbReference type="PANTHER" id="PTHR30627">
    <property type="entry name" value="PEPTIDOGLYCAN D,D-TRANSPEPTIDASE"/>
    <property type="match status" value="1"/>
</dbReference>
<feature type="domain" description="Penicillin-binding protein transpeptidase" evidence="4">
    <location>
        <begin position="241"/>
        <end position="546"/>
    </location>
</feature>
<dbReference type="GO" id="GO:0071555">
    <property type="term" value="P:cell wall organization"/>
    <property type="evidence" value="ECO:0007669"/>
    <property type="project" value="TreeGrafter"/>
</dbReference>
<dbReference type="Proteomes" id="UP000230707">
    <property type="component" value="Unassembled WGS sequence"/>
</dbReference>
<evidence type="ECO:0008006" key="8">
    <source>
        <dbReference type="Google" id="ProtNLM"/>
    </source>
</evidence>
<evidence type="ECO:0000313" key="6">
    <source>
        <dbReference type="EMBL" id="PIR08422.1"/>
    </source>
</evidence>
<dbReference type="GO" id="GO:0005886">
    <property type="term" value="C:plasma membrane"/>
    <property type="evidence" value="ECO:0007669"/>
    <property type="project" value="TreeGrafter"/>
</dbReference>
<name>A0A2H0NHP0_9BACT</name>
<dbReference type="Gene3D" id="3.40.710.10">
    <property type="entry name" value="DD-peptidase/beta-lactamase superfamily"/>
    <property type="match status" value="1"/>
</dbReference>
<evidence type="ECO:0000313" key="7">
    <source>
        <dbReference type="Proteomes" id="UP000230707"/>
    </source>
</evidence>
<evidence type="ECO:0000256" key="3">
    <source>
        <dbReference type="SAM" id="Phobius"/>
    </source>
</evidence>
<sequence length="559" mass="62058">MENRIKIVFYFSLLLFLAIILRLFSWQVTSSETLEGLSERQTLTTFSIPAKRGKIFASDGKPLVINQRAFLVYAEPNNIKDFEKTSQILAKDLDIPFASISAKISDRSLAWVPLAHKVDEQIINKLKNKNLDGLGFLEESKRYYPEASMAAHILGFVGKNSKGEDQGYFGIEGYYNEQLKGRDGQIRKERDAQGNTILSGKITEIPAEDGRDLTLTIDKTVQYIAEKKLQEGVEKYGAKGGTVLILEPFSGAVIAAVSLPAYDPQKYNNYSNEFYKNPSIASTYEPGSTFKVLIMAAALNEGKINLDTKIEENGPIEIGGYKINTWNQKYHGIINPSQVLEYSSNVGMVIIEKLIGSDKLLNYLNDFGFGSLTGIDLQEEASPNLRSKNKWYEIDFATVSFGQGIAVTPLQMVKAVSAIANGGKIMKPYVVKKIKLPSGELINIEPKVEKEIFSKETSRIVSEMMVSAVENGETRFIEPLGYYIAGKTGTAQIPIKGHYDEDKTIASFIGFAPISKPRFVMLVTMREPTASPWGSETAAPVFFNIAKELFTYYGISSSE</sequence>
<feature type="domain" description="Penicillin-binding protein dimerisation" evidence="5">
    <location>
        <begin position="48"/>
        <end position="197"/>
    </location>
</feature>
<dbReference type="InterPro" id="IPR036138">
    <property type="entry name" value="PBP_dimer_sf"/>
</dbReference>
<dbReference type="PANTHER" id="PTHR30627:SF1">
    <property type="entry name" value="PEPTIDOGLYCAN D,D-TRANSPEPTIDASE FTSI"/>
    <property type="match status" value="1"/>
</dbReference>
<protein>
    <recommendedName>
        <fullName evidence="8">Penicillin-binding protein</fullName>
    </recommendedName>
</protein>
<accession>A0A2H0NHP0</accession>
<dbReference type="GO" id="GO:0008658">
    <property type="term" value="F:penicillin binding"/>
    <property type="evidence" value="ECO:0007669"/>
    <property type="project" value="InterPro"/>
</dbReference>
<dbReference type="EMBL" id="PCWS01000072">
    <property type="protein sequence ID" value="PIR08422.1"/>
    <property type="molecule type" value="Genomic_DNA"/>
</dbReference>
<dbReference type="Pfam" id="PF00905">
    <property type="entry name" value="Transpeptidase"/>
    <property type="match status" value="1"/>
</dbReference>
<evidence type="ECO:0000256" key="1">
    <source>
        <dbReference type="ARBA" id="ARBA00004370"/>
    </source>
</evidence>